<proteinExistence type="predicted"/>
<dbReference type="GO" id="GO:0071164">
    <property type="term" value="F:RNA cap trimethylguanosine synthase activity"/>
    <property type="evidence" value="ECO:0007669"/>
    <property type="project" value="TreeGrafter"/>
</dbReference>
<organism evidence="2 3">
    <name type="scientific">Phytophthora palmivora</name>
    <dbReference type="NCBI Taxonomy" id="4796"/>
    <lineage>
        <taxon>Eukaryota</taxon>
        <taxon>Sar</taxon>
        <taxon>Stramenopiles</taxon>
        <taxon>Oomycota</taxon>
        <taxon>Peronosporomycetes</taxon>
        <taxon>Peronosporales</taxon>
        <taxon>Peronosporaceae</taxon>
        <taxon>Phytophthora</taxon>
    </lineage>
</organism>
<protein>
    <submittedName>
        <fullName evidence="2">Trimethylguanosine synthase</fullName>
    </submittedName>
</protein>
<dbReference type="InterPro" id="IPR029063">
    <property type="entry name" value="SAM-dependent_MTases_sf"/>
</dbReference>
<feature type="region of interest" description="Disordered" evidence="1">
    <location>
        <begin position="1"/>
        <end position="39"/>
    </location>
</feature>
<reference evidence="2 3" key="1">
    <citation type="journal article" date="2017" name="Genome Biol. Evol.">
        <title>Phytophthora megakarya and P. palmivora, closely related causal agents of cacao black pod rot, underwent increases in genome sizes and gene numbers by different mechanisms.</title>
        <authorList>
            <person name="Ali S.S."/>
            <person name="Shao J."/>
            <person name="Lary D.J."/>
            <person name="Kronmiller B."/>
            <person name="Shen D."/>
            <person name="Strem M.D."/>
            <person name="Amoako-Attah I."/>
            <person name="Akrofi A.Y."/>
            <person name="Begoude B.A."/>
            <person name="Ten Hoopen G.M."/>
            <person name="Coulibaly K."/>
            <person name="Kebe B.I."/>
            <person name="Melnick R.L."/>
            <person name="Guiltinan M.J."/>
            <person name="Tyler B.M."/>
            <person name="Meinhardt L.W."/>
            <person name="Bailey B.A."/>
        </authorList>
    </citation>
    <scope>NUCLEOTIDE SEQUENCE [LARGE SCALE GENOMIC DNA]</scope>
    <source>
        <strain evidence="3">sbr112.9</strain>
    </source>
</reference>
<gene>
    <name evidence="2" type="ORF">PHPALM_10714</name>
</gene>
<dbReference type="OrthoDB" id="194443at2759"/>
<dbReference type="Gene3D" id="3.40.50.150">
    <property type="entry name" value="Vaccinia Virus protein VP39"/>
    <property type="match status" value="1"/>
</dbReference>
<accession>A0A2P4Y421</accession>
<name>A0A2P4Y421_9STRA</name>
<feature type="compositionally biased region" description="Acidic residues" evidence="1">
    <location>
        <begin position="93"/>
        <end position="102"/>
    </location>
</feature>
<evidence type="ECO:0000313" key="3">
    <source>
        <dbReference type="Proteomes" id="UP000237271"/>
    </source>
</evidence>
<dbReference type="PANTHER" id="PTHR14741:SF32">
    <property type="entry name" value="TRIMETHYLGUANOSINE SYNTHASE"/>
    <property type="match status" value="1"/>
</dbReference>
<evidence type="ECO:0000313" key="2">
    <source>
        <dbReference type="EMBL" id="POM72551.1"/>
    </source>
</evidence>
<keyword evidence="3" id="KW-1185">Reference proteome</keyword>
<dbReference type="SUPFAM" id="SSF53335">
    <property type="entry name" value="S-adenosyl-L-methionine-dependent methyltransferases"/>
    <property type="match status" value="1"/>
</dbReference>
<feature type="region of interest" description="Disordered" evidence="1">
    <location>
        <begin position="73"/>
        <end position="105"/>
    </location>
</feature>
<dbReference type="GO" id="GO:0005634">
    <property type="term" value="C:nucleus"/>
    <property type="evidence" value="ECO:0007669"/>
    <property type="project" value="TreeGrafter"/>
</dbReference>
<dbReference type="PANTHER" id="PTHR14741">
    <property type="entry name" value="S-ADENOSYLMETHIONINE-DEPENDENT METHYLTRANSFERASE RELATED"/>
    <property type="match status" value="1"/>
</dbReference>
<sequence>MALLTEVRLRSSKTHAIHEPVNGKKNKKNKRRRVANDDGEIADTCADLYKAAQAQLEQEMKAAGMEGSLPMSFGGLRSNASRKRKRSLKEVEEQVADEENVEEGGHGDEEIVMEAGQVDNEGDGEVATAEGEKLVEEEVATKTKTTIVDKVRVVYDSDGEVADRVVEKVEVITEVKPENQTIREIDHKNSNGNGARARTKNKYPVPKDVVKFYVQRHTLFERFEDGIQLDHESWYSVTPQVIAEHIAKRLSCDVVVDPFAGCGGNVIQLAMTCKQ</sequence>
<feature type="non-terminal residue" evidence="2">
    <location>
        <position position="275"/>
    </location>
</feature>
<feature type="compositionally biased region" description="Basic residues" evidence="1">
    <location>
        <begin position="24"/>
        <end position="33"/>
    </location>
</feature>
<dbReference type="AlphaFoldDB" id="A0A2P4Y421"/>
<comment type="caution">
    <text evidence="2">The sequence shown here is derived from an EMBL/GenBank/DDBJ whole genome shotgun (WGS) entry which is preliminary data.</text>
</comment>
<dbReference type="Proteomes" id="UP000237271">
    <property type="component" value="Unassembled WGS sequence"/>
</dbReference>
<evidence type="ECO:0000256" key="1">
    <source>
        <dbReference type="SAM" id="MobiDB-lite"/>
    </source>
</evidence>
<dbReference type="EMBL" id="NCKW01005672">
    <property type="protein sequence ID" value="POM72551.1"/>
    <property type="molecule type" value="Genomic_DNA"/>
</dbReference>